<dbReference type="Pfam" id="PF00672">
    <property type="entry name" value="HAMP"/>
    <property type="match status" value="1"/>
</dbReference>
<keyword evidence="9" id="KW-0472">Membrane</keyword>
<dbReference type="SMART" id="SM00387">
    <property type="entry name" value="HATPase_c"/>
    <property type="match status" value="1"/>
</dbReference>
<dbReference type="EMBL" id="UOFY01000024">
    <property type="protein sequence ID" value="VAX08091.1"/>
    <property type="molecule type" value="Genomic_DNA"/>
</dbReference>
<gene>
    <name evidence="12" type="ORF">MNBD_GAMMA25-1430</name>
</gene>
<dbReference type="GO" id="GO:0016020">
    <property type="term" value="C:membrane"/>
    <property type="evidence" value="ECO:0007669"/>
    <property type="project" value="InterPro"/>
</dbReference>
<evidence type="ECO:0000259" key="10">
    <source>
        <dbReference type="PROSITE" id="PS50109"/>
    </source>
</evidence>
<feature type="non-terminal residue" evidence="12">
    <location>
        <position position="1"/>
    </location>
</feature>
<dbReference type="GO" id="GO:0000155">
    <property type="term" value="F:phosphorelay sensor kinase activity"/>
    <property type="evidence" value="ECO:0007669"/>
    <property type="project" value="InterPro"/>
</dbReference>
<protein>
    <recommendedName>
        <fullName evidence="2">histidine kinase</fullName>
        <ecNumber evidence="2">2.7.13.3</ecNumber>
    </recommendedName>
</protein>
<dbReference type="SMART" id="SM00388">
    <property type="entry name" value="HisKA"/>
    <property type="match status" value="1"/>
</dbReference>
<dbReference type="InterPro" id="IPR003661">
    <property type="entry name" value="HisK_dim/P_dom"/>
</dbReference>
<dbReference type="PRINTS" id="PR00344">
    <property type="entry name" value="BCTRLSENSOR"/>
</dbReference>
<sequence length="325" mass="35908">RLGTLVLVYSHSALNAMFIDNALGGVLLGLLVLMVLLPINWYWGHHMATPLARIAQRMDEILDHLPEHLEPELYNYRDELGQLFKAYNRMVKALREKALLEQGILSAERLAAVGRLTASIAHEINSPLAGMLTALDTLKQRGNLDQRTLHTLGLVERGLLQVSDTVAALLVEARQQKRSLSQQDLEDVKTLIQPAASKCNIQMDIDFDIPTSLAIAAGSLRQVLINLLNNAVQAAGNGGWVCCRVSVVDNELQIEVANNGDPIPVEQLQNLFEPFVSYREGGLGLGLWVTYQLVSQMAGRIEVCCEEQNIRFTVCIPIDEEAEAI</sequence>
<dbReference type="SUPFAM" id="SSF55874">
    <property type="entry name" value="ATPase domain of HSP90 chaperone/DNA topoisomerase II/histidine kinase"/>
    <property type="match status" value="1"/>
</dbReference>
<evidence type="ECO:0000256" key="7">
    <source>
        <dbReference type="ARBA" id="ARBA00022840"/>
    </source>
</evidence>
<dbReference type="PANTHER" id="PTHR43065:SF10">
    <property type="entry name" value="PEROXIDE STRESS-ACTIVATED HISTIDINE KINASE MAK3"/>
    <property type="match status" value="1"/>
</dbReference>
<evidence type="ECO:0000256" key="5">
    <source>
        <dbReference type="ARBA" id="ARBA00022741"/>
    </source>
</evidence>
<dbReference type="PROSITE" id="PS50109">
    <property type="entry name" value="HIS_KIN"/>
    <property type="match status" value="1"/>
</dbReference>
<dbReference type="GO" id="GO:0005524">
    <property type="term" value="F:ATP binding"/>
    <property type="evidence" value="ECO:0007669"/>
    <property type="project" value="UniProtKB-KW"/>
</dbReference>
<name>A0A3B1B1W5_9ZZZZ</name>
<dbReference type="CDD" id="cd00082">
    <property type="entry name" value="HisKA"/>
    <property type="match status" value="1"/>
</dbReference>
<evidence type="ECO:0000256" key="8">
    <source>
        <dbReference type="ARBA" id="ARBA00023012"/>
    </source>
</evidence>
<accession>A0A3B1B1W5</accession>
<feature type="domain" description="HAMP" evidence="11">
    <location>
        <begin position="45"/>
        <end position="99"/>
    </location>
</feature>
<evidence type="ECO:0000259" key="11">
    <source>
        <dbReference type="PROSITE" id="PS50885"/>
    </source>
</evidence>
<dbReference type="InterPro" id="IPR005467">
    <property type="entry name" value="His_kinase_dom"/>
</dbReference>
<dbReference type="Gene3D" id="3.30.565.10">
    <property type="entry name" value="Histidine kinase-like ATPase, C-terminal domain"/>
    <property type="match status" value="1"/>
</dbReference>
<dbReference type="Pfam" id="PF02518">
    <property type="entry name" value="HATPase_c"/>
    <property type="match status" value="1"/>
</dbReference>
<dbReference type="SUPFAM" id="SSF47384">
    <property type="entry name" value="Homodimeric domain of signal transducing histidine kinase"/>
    <property type="match status" value="1"/>
</dbReference>
<keyword evidence="8" id="KW-0902">Two-component regulatory system</keyword>
<proteinExistence type="predicted"/>
<dbReference type="AlphaFoldDB" id="A0A3B1B1W5"/>
<evidence type="ECO:0000256" key="3">
    <source>
        <dbReference type="ARBA" id="ARBA00022553"/>
    </source>
</evidence>
<dbReference type="Gene3D" id="6.10.340.10">
    <property type="match status" value="1"/>
</dbReference>
<reference evidence="12" key="1">
    <citation type="submission" date="2018-06" db="EMBL/GenBank/DDBJ databases">
        <authorList>
            <person name="Zhirakovskaya E."/>
        </authorList>
    </citation>
    <scope>NUCLEOTIDE SEQUENCE</scope>
</reference>
<comment type="catalytic activity">
    <reaction evidence="1">
        <text>ATP + protein L-histidine = ADP + protein N-phospho-L-histidine.</text>
        <dbReference type="EC" id="2.7.13.3"/>
    </reaction>
</comment>
<evidence type="ECO:0000256" key="1">
    <source>
        <dbReference type="ARBA" id="ARBA00000085"/>
    </source>
</evidence>
<keyword evidence="9" id="KW-0812">Transmembrane</keyword>
<dbReference type="EC" id="2.7.13.3" evidence="2"/>
<keyword evidence="9" id="KW-1133">Transmembrane helix</keyword>
<evidence type="ECO:0000256" key="9">
    <source>
        <dbReference type="SAM" id="Phobius"/>
    </source>
</evidence>
<dbReference type="InterPro" id="IPR003594">
    <property type="entry name" value="HATPase_dom"/>
</dbReference>
<feature type="transmembrane region" description="Helical" evidence="9">
    <location>
        <begin position="22"/>
        <end position="43"/>
    </location>
</feature>
<dbReference type="PANTHER" id="PTHR43065">
    <property type="entry name" value="SENSOR HISTIDINE KINASE"/>
    <property type="match status" value="1"/>
</dbReference>
<evidence type="ECO:0000256" key="6">
    <source>
        <dbReference type="ARBA" id="ARBA00022777"/>
    </source>
</evidence>
<organism evidence="12">
    <name type="scientific">hydrothermal vent metagenome</name>
    <dbReference type="NCBI Taxonomy" id="652676"/>
    <lineage>
        <taxon>unclassified sequences</taxon>
        <taxon>metagenomes</taxon>
        <taxon>ecological metagenomes</taxon>
    </lineage>
</organism>
<dbReference type="SMART" id="SM00304">
    <property type="entry name" value="HAMP"/>
    <property type="match status" value="1"/>
</dbReference>
<keyword evidence="7" id="KW-0067">ATP-binding</keyword>
<evidence type="ECO:0000313" key="12">
    <source>
        <dbReference type="EMBL" id="VAX08091.1"/>
    </source>
</evidence>
<dbReference type="Pfam" id="PF00512">
    <property type="entry name" value="HisKA"/>
    <property type="match status" value="1"/>
</dbReference>
<evidence type="ECO:0000256" key="4">
    <source>
        <dbReference type="ARBA" id="ARBA00022679"/>
    </source>
</evidence>
<dbReference type="InterPro" id="IPR036097">
    <property type="entry name" value="HisK_dim/P_sf"/>
</dbReference>
<keyword evidence="4" id="KW-0808">Transferase</keyword>
<dbReference type="PROSITE" id="PS50885">
    <property type="entry name" value="HAMP"/>
    <property type="match status" value="1"/>
</dbReference>
<dbReference type="InterPro" id="IPR036890">
    <property type="entry name" value="HATPase_C_sf"/>
</dbReference>
<dbReference type="CDD" id="cd06225">
    <property type="entry name" value="HAMP"/>
    <property type="match status" value="1"/>
</dbReference>
<keyword evidence="6 12" id="KW-0418">Kinase</keyword>
<keyword evidence="3" id="KW-0597">Phosphoprotein</keyword>
<dbReference type="InterPro" id="IPR004358">
    <property type="entry name" value="Sig_transdc_His_kin-like_C"/>
</dbReference>
<feature type="domain" description="Histidine kinase" evidence="10">
    <location>
        <begin position="119"/>
        <end position="320"/>
    </location>
</feature>
<dbReference type="Gene3D" id="1.10.287.130">
    <property type="match status" value="1"/>
</dbReference>
<dbReference type="InterPro" id="IPR003660">
    <property type="entry name" value="HAMP_dom"/>
</dbReference>
<evidence type="ECO:0000256" key="2">
    <source>
        <dbReference type="ARBA" id="ARBA00012438"/>
    </source>
</evidence>
<keyword evidence="5" id="KW-0547">Nucleotide-binding</keyword>